<keyword evidence="6 10" id="KW-1133">Transmembrane helix</keyword>
<evidence type="ECO:0000256" key="5">
    <source>
        <dbReference type="ARBA" id="ARBA00022692"/>
    </source>
</evidence>
<comment type="subcellular location">
    <subcellularLocation>
        <location evidence="10">Cell membrane</location>
        <topology evidence="10">Multi-pass membrane protein</topology>
    </subcellularLocation>
    <subcellularLocation>
        <location evidence="10">Bacterial flagellum basal body</location>
    </subcellularLocation>
</comment>
<evidence type="ECO:0000256" key="9">
    <source>
        <dbReference type="NCBIfam" id="TIGR01400"/>
    </source>
</evidence>
<dbReference type="PANTHER" id="PTHR30065">
    <property type="entry name" value="FLAGELLAR BIOSYNTHETIC PROTEIN FLIR"/>
    <property type="match status" value="1"/>
</dbReference>
<comment type="similarity">
    <text evidence="2 10">Belongs to the FliR/MopE/SpaR family.</text>
</comment>
<feature type="transmembrane region" description="Helical" evidence="10">
    <location>
        <begin position="124"/>
        <end position="151"/>
    </location>
</feature>
<dbReference type="Pfam" id="PF01311">
    <property type="entry name" value="Bac_export_1"/>
    <property type="match status" value="1"/>
</dbReference>
<feature type="transmembrane region" description="Helical" evidence="10">
    <location>
        <begin position="39"/>
        <end position="57"/>
    </location>
</feature>
<evidence type="ECO:0000256" key="2">
    <source>
        <dbReference type="ARBA" id="ARBA00009772"/>
    </source>
</evidence>
<evidence type="ECO:0000256" key="8">
    <source>
        <dbReference type="ARBA" id="ARBA00023143"/>
    </source>
</evidence>
<dbReference type="EMBL" id="LUUJ01000118">
    <property type="protein sequence ID" value="OAI11700.1"/>
    <property type="molecule type" value="Genomic_DNA"/>
</dbReference>
<evidence type="ECO:0000256" key="4">
    <source>
        <dbReference type="ARBA" id="ARBA00022475"/>
    </source>
</evidence>
<gene>
    <name evidence="11" type="ORF">A1507_19955</name>
</gene>
<dbReference type="GO" id="GO:0009425">
    <property type="term" value="C:bacterial-type flagellum basal body"/>
    <property type="evidence" value="ECO:0007669"/>
    <property type="project" value="UniProtKB-SubCell"/>
</dbReference>
<organism evidence="11 12">
    <name type="scientific">Methylomonas koyamae</name>
    <dbReference type="NCBI Taxonomy" id="702114"/>
    <lineage>
        <taxon>Bacteria</taxon>
        <taxon>Pseudomonadati</taxon>
        <taxon>Pseudomonadota</taxon>
        <taxon>Gammaproteobacteria</taxon>
        <taxon>Methylococcales</taxon>
        <taxon>Methylococcaceae</taxon>
        <taxon>Methylomonas</taxon>
    </lineage>
</organism>
<keyword evidence="7 10" id="KW-0472">Membrane</keyword>
<dbReference type="AlphaFoldDB" id="A0A177N3D4"/>
<keyword evidence="5 10" id="KW-0812">Transmembrane</keyword>
<dbReference type="GO" id="GO:0005886">
    <property type="term" value="C:plasma membrane"/>
    <property type="evidence" value="ECO:0007669"/>
    <property type="project" value="UniProtKB-SubCell"/>
</dbReference>
<dbReference type="GO" id="GO:0044780">
    <property type="term" value="P:bacterial-type flagellum assembly"/>
    <property type="evidence" value="ECO:0007669"/>
    <property type="project" value="UniProtKB-UniRule"/>
</dbReference>
<evidence type="ECO:0000256" key="7">
    <source>
        <dbReference type="ARBA" id="ARBA00023136"/>
    </source>
</evidence>
<comment type="function">
    <text evidence="1 10">Role in flagellar biosynthesis.</text>
</comment>
<dbReference type="RefSeq" id="WP_064042241.1">
    <property type="nucleotide sequence ID" value="NZ_LUUJ01000118.1"/>
</dbReference>
<feature type="transmembrane region" description="Helical" evidence="10">
    <location>
        <begin position="211"/>
        <end position="233"/>
    </location>
</feature>
<dbReference type="PANTHER" id="PTHR30065:SF8">
    <property type="entry name" value="FLAGELLAR BIOSYNTHETIC PROTEIN FLIR"/>
    <property type="match status" value="1"/>
</dbReference>
<evidence type="ECO:0000313" key="12">
    <source>
        <dbReference type="Proteomes" id="UP000077857"/>
    </source>
</evidence>
<protein>
    <recommendedName>
        <fullName evidence="3 9">Flagellar biosynthetic protein FliR</fullName>
    </recommendedName>
</protein>
<evidence type="ECO:0000256" key="1">
    <source>
        <dbReference type="ARBA" id="ARBA00002578"/>
    </source>
</evidence>
<comment type="caution">
    <text evidence="11">The sequence shown here is derived from an EMBL/GenBank/DDBJ whole genome shotgun (WGS) entry which is preliminary data.</text>
</comment>
<keyword evidence="11" id="KW-0282">Flagellum</keyword>
<keyword evidence="4 10" id="KW-1003">Cell membrane</keyword>
<dbReference type="OrthoDB" id="9797790at2"/>
<feature type="transmembrane region" description="Helical" evidence="10">
    <location>
        <begin position="12"/>
        <end position="33"/>
    </location>
</feature>
<dbReference type="PRINTS" id="PR00953">
    <property type="entry name" value="TYPE3IMRPROT"/>
</dbReference>
<evidence type="ECO:0000313" key="11">
    <source>
        <dbReference type="EMBL" id="OAI11700.1"/>
    </source>
</evidence>
<keyword evidence="11" id="KW-0966">Cell projection</keyword>
<dbReference type="NCBIfam" id="TIGR01400">
    <property type="entry name" value="fliR"/>
    <property type="match status" value="1"/>
</dbReference>
<dbReference type="GO" id="GO:0006605">
    <property type="term" value="P:protein targeting"/>
    <property type="evidence" value="ECO:0007669"/>
    <property type="project" value="UniProtKB-UniRule"/>
</dbReference>
<evidence type="ECO:0000256" key="3">
    <source>
        <dbReference type="ARBA" id="ARBA00021717"/>
    </source>
</evidence>
<accession>A0A177N3D4</accession>
<evidence type="ECO:0000256" key="10">
    <source>
        <dbReference type="RuleBase" id="RU362071"/>
    </source>
</evidence>
<feature type="transmembrane region" description="Helical" evidence="10">
    <location>
        <begin position="172"/>
        <end position="199"/>
    </location>
</feature>
<keyword evidence="11" id="KW-0969">Cilium</keyword>
<dbReference type="InterPro" id="IPR002010">
    <property type="entry name" value="T3SS_IM_R"/>
</dbReference>
<dbReference type="InterPro" id="IPR006303">
    <property type="entry name" value="FliR"/>
</dbReference>
<keyword evidence="8 10" id="KW-0975">Bacterial flagellum</keyword>
<sequence>MNLTENELLGYLAGFIWPFFRISSMFITIPVFSVNALPARVRVIASLLITLVIYPTLPAMPAIDMFGYQGFLVTIQQVALGATAGFILQMVFSIMLFAGQAIAYSMGLGFASMVDPVSGVQVPVVAQLFVISGSLLFLAVDGHLLLIEMLAQSFHTLPVAAAGIGKADLWRVALWGGTIFADGLLLAMPVMAALLFVNISFGVASKAAPQLQIFGVGFPATIMLGMVLIWVGLPTLLEVFADMLHQGFALVNELLRLQ</sequence>
<dbReference type="Proteomes" id="UP000077857">
    <property type="component" value="Unassembled WGS sequence"/>
</dbReference>
<evidence type="ECO:0000256" key="6">
    <source>
        <dbReference type="ARBA" id="ARBA00022989"/>
    </source>
</evidence>
<proteinExistence type="inferred from homology"/>
<reference evidence="11 12" key="1">
    <citation type="submission" date="2016-03" db="EMBL/GenBank/DDBJ databases">
        <authorList>
            <person name="Ploux O."/>
        </authorList>
    </citation>
    <scope>NUCLEOTIDE SEQUENCE [LARGE SCALE GENOMIC DNA]</scope>
    <source>
        <strain evidence="11 12">R-45378</strain>
    </source>
</reference>
<feature type="transmembrane region" description="Helical" evidence="10">
    <location>
        <begin position="78"/>
        <end position="104"/>
    </location>
</feature>
<name>A0A177N3D4_9GAMM</name>